<keyword evidence="1" id="KW-0560">Oxidoreductase</keyword>
<name>A0A1G6ZHB0_9PROT</name>
<evidence type="ECO:0000313" key="4">
    <source>
        <dbReference type="Proteomes" id="UP000198925"/>
    </source>
</evidence>
<dbReference type="InterPro" id="IPR050982">
    <property type="entry name" value="Auxin_biosynth/cation_transpt"/>
</dbReference>
<keyword evidence="4" id="KW-1185">Reference proteome</keyword>
<dbReference type="EMBL" id="FMZX01000016">
    <property type="protein sequence ID" value="SDE01026.1"/>
    <property type="molecule type" value="Genomic_DNA"/>
</dbReference>
<gene>
    <name evidence="3" type="ORF">SAMN04487779_101671</name>
</gene>
<dbReference type="GO" id="GO:0050660">
    <property type="term" value="F:flavin adenine dinucleotide binding"/>
    <property type="evidence" value="ECO:0007669"/>
    <property type="project" value="TreeGrafter"/>
</dbReference>
<organism evidence="3 4">
    <name type="scientific">Belnapia rosea</name>
    <dbReference type="NCBI Taxonomy" id="938405"/>
    <lineage>
        <taxon>Bacteria</taxon>
        <taxon>Pseudomonadati</taxon>
        <taxon>Pseudomonadota</taxon>
        <taxon>Alphaproteobacteria</taxon>
        <taxon>Acetobacterales</taxon>
        <taxon>Roseomonadaceae</taxon>
        <taxon>Belnapia</taxon>
    </lineage>
</organism>
<dbReference type="PRINTS" id="PR00411">
    <property type="entry name" value="PNDRDTASEI"/>
</dbReference>
<dbReference type="Pfam" id="PF13738">
    <property type="entry name" value="Pyr_redox_3"/>
    <property type="match status" value="1"/>
</dbReference>
<sequence length="504" mass="55214">MPAPRNLLELEQDVARDLELTAHPRAPWLVPKACGGAPVLDCLIIGAGQGGLAIAHALRRDKVENILVVDRAPEGREGPWVTYARMRTLRSWKTQIGPDLRLPSLTYQAWHEAQFGAAHFEAMGWIPKEAWHDYLLWFRRVTGIPVRNGVTAGAITPARTDDGLPCLRIDSSDGPLLARKVVIATGQEGVGAWWMPEFVTALPRALRAHASEAIDFAALRGKVVAVLGAGASAFDNAATALEAGAAEVHLFCRRVEPMIIQPYRWLTFAGFLRHMHQMPDEWRWRFMSYILGLREGFPQDTYSRVLAFPNFTMHVGRSWHDARAEAGRAVVSTGQGDFAADFLICGTGARMDPGLAPELAACAHNIARWRDRYTPPPGETPPELAERLGGFPYLATDSSFLEAQPGETPWLRDIHLFAIGTSLSFGPAGSSINAMSIAAPRVAAGVTRGLFEADLPRLYEDLLAYDVPQVVLERERLVPPPPGRESPMARPSAGRAPRQSEAEA</sequence>
<dbReference type="InterPro" id="IPR036188">
    <property type="entry name" value="FAD/NAD-bd_sf"/>
</dbReference>
<dbReference type="RefSeq" id="WP_090664529.1">
    <property type="nucleotide sequence ID" value="NZ_FMZX01000016.1"/>
</dbReference>
<feature type="region of interest" description="Disordered" evidence="2">
    <location>
        <begin position="475"/>
        <end position="504"/>
    </location>
</feature>
<accession>A0A1G6ZHB0</accession>
<dbReference type="AlphaFoldDB" id="A0A1G6ZHB0"/>
<proteinExistence type="predicted"/>
<dbReference type="Gene3D" id="3.50.50.60">
    <property type="entry name" value="FAD/NAD(P)-binding domain"/>
    <property type="match status" value="1"/>
</dbReference>
<reference evidence="3 4" key="1">
    <citation type="submission" date="2016-10" db="EMBL/GenBank/DDBJ databases">
        <authorList>
            <person name="de Groot N.N."/>
        </authorList>
    </citation>
    <scope>NUCLEOTIDE SEQUENCE [LARGE SCALE GENOMIC DNA]</scope>
    <source>
        <strain evidence="3 4">CPCC 100156</strain>
    </source>
</reference>
<evidence type="ECO:0000313" key="3">
    <source>
        <dbReference type="EMBL" id="SDE01026.1"/>
    </source>
</evidence>
<dbReference type="GO" id="GO:0004497">
    <property type="term" value="F:monooxygenase activity"/>
    <property type="evidence" value="ECO:0007669"/>
    <property type="project" value="TreeGrafter"/>
</dbReference>
<dbReference type="PANTHER" id="PTHR43539:SF91">
    <property type="entry name" value="FAD-DEPENDENT URATE HYDROXYLASE"/>
    <property type="match status" value="1"/>
</dbReference>
<protein>
    <submittedName>
        <fullName evidence="3">Predicted flavoprotein CzcO associated with the cation diffusion facilitator CzcD</fullName>
    </submittedName>
</protein>
<evidence type="ECO:0000256" key="1">
    <source>
        <dbReference type="ARBA" id="ARBA00023002"/>
    </source>
</evidence>
<dbReference type="SUPFAM" id="SSF51905">
    <property type="entry name" value="FAD/NAD(P)-binding domain"/>
    <property type="match status" value="1"/>
</dbReference>
<dbReference type="Proteomes" id="UP000198925">
    <property type="component" value="Unassembled WGS sequence"/>
</dbReference>
<dbReference type="PANTHER" id="PTHR43539">
    <property type="entry name" value="FLAVIN-BINDING MONOOXYGENASE-LIKE PROTEIN (AFU_ORTHOLOGUE AFUA_4G09220)"/>
    <property type="match status" value="1"/>
</dbReference>
<evidence type="ECO:0000256" key="2">
    <source>
        <dbReference type="SAM" id="MobiDB-lite"/>
    </source>
</evidence>
<dbReference type="STRING" id="938405.SAMN02927895_01225"/>